<dbReference type="EMBL" id="DF836308">
    <property type="protein sequence ID" value="GAN02267.1"/>
    <property type="molecule type" value="Genomic_DNA"/>
</dbReference>
<feature type="chain" id="PRO_5002215346" description="glucan endo-1,3-beta-D-glucosidase" evidence="20">
    <location>
        <begin position="20"/>
        <end position="290"/>
    </location>
</feature>
<evidence type="ECO:0000256" key="9">
    <source>
        <dbReference type="ARBA" id="ARBA00022729"/>
    </source>
</evidence>
<evidence type="ECO:0000256" key="8">
    <source>
        <dbReference type="ARBA" id="ARBA00022525"/>
    </source>
</evidence>
<dbReference type="Gene3D" id="3.20.20.80">
    <property type="entry name" value="Glycosidases"/>
    <property type="match status" value="2"/>
</dbReference>
<dbReference type="Proteomes" id="UP000053815">
    <property type="component" value="Unassembled WGS sequence"/>
</dbReference>
<evidence type="ECO:0000256" key="12">
    <source>
        <dbReference type="ARBA" id="ARBA00023180"/>
    </source>
</evidence>
<gene>
    <name evidence="21" type="ORF">MAM1_0019c01708</name>
</gene>
<keyword evidence="12" id="KW-0325">Glycoprotein</keyword>
<evidence type="ECO:0000256" key="10">
    <source>
        <dbReference type="ARBA" id="ARBA00022801"/>
    </source>
</evidence>
<evidence type="ECO:0000313" key="21">
    <source>
        <dbReference type="EMBL" id="GAN02267.1"/>
    </source>
</evidence>
<dbReference type="Pfam" id="PF00332">
    <property type="entry name" value="Glyco_hydro_17"/>
    <property type="match status" value="2"/>
</dbReference>
<proteinExistence type="inferred from homology"/>
<evidence type="ECO:0000313" key="22">
    <source>
        <dbReference type="Proteomes" id="UP000053815"/>
    </source>
</evidence>
<evidence type="ECO:0000256" key="18">
    <source>
        <dbReference type="ARBA" id="ARBA00043078"/>
    </source>
</evidence>
<dbReference type="GO" id="GO:0009986">
    <property type="term" value="C:cell surface"/>
    <property type="evidence" value="ECO:0007669"/>
    <property type="project" value="TreeGrafter"/>
</dbReference>
<comment type="subcellular location">
    <subcellularLocation>
        <location evidence="3">Cell membrane</location>
        <topology evidence="3">Single-pass type II membrane protein</topology>
    </subcellularLocation>
    <subcellularLocation>
        <location evidence="2">Secreted</location>
        <location evidence="2">Cell wall</location>
    </subcellularLocation>
</comment>
<dbReference type="GO" id="GO:0009277">
    <property type="term" value="C:fungal-type cell wall"/>
    <property type="evidence" value="ECO:0007669"/>
    <property type="project" value="TreeGrafter"/>
</dbReference>
<evidence type="ECO:0000256" key="16">
    <source>
        <dbReference type="ARBA" id="ARBA00037649"/>
    </source>
</evidence>
<comment type="function">
    <text evidence="16">Glucanases play a role in cell expansion during growth, in cell-cell fusion during mating, and in spore release during sporulation. This enzyme may be involved in beta-glucan degradation. Active on laminarin and lichenan.</text>
</comment>
<dbReference type="GO" id="GO:0005886">
    <property type="term" value="C:plasma membrane"/>
    <property type="evidence" value="ECO:0007669"/>
    <property type="project" value="UniProtKB-SubCell"/>
</dbReference>
<keyword evidence="6" id="KW-1003">Cell membrane</keyword>
<evidence type="ECO:0000256" key="2">
    <source>
        <dbReference type="ARBA" id="ARBA00004191"/>
    </source>
</evidence>
<protein>
    <recommendedName>
        <fullName evidence="5">glucan endo-1,3-beta-D-glucosidase</fullName>
        <ecNumber evidence="5">3.2.1.39</ecNumber>
    </recommendedName>
    <alternativeName>
        <fullName evidence="18">Endo-1,3-beta-glucanase btgC</fullName>
    </alternativeName>
    <alternativeName>
        <fullName evidence="17">Laminarinase btgC</fullName>
    </alternativeName>
</protein>
<keyword evidence="13" id="KW-0119">Carbohydrate metabolism</keyword>
<reference evidence="21" key="1">
    <citation type="submission" date="2014-09" db="EMBL/GenBank/DDBJ databases">
        <title>Draft genome sequence of an oleaginous Mucoromycotina fungus Mucor ambiguus NBRC6742.</title>
        <authorList>
            <person name="Takeda I."/>
            <person name="Yamane N."/>
            <person name="Morita T."/>
            <person name="Tamano K."/>
            <person name="Machida M."/>
            <person name="Baker S."/>
            <person name="Koike H."/>
        </authorList>
    </citation>
    <scope>NUCLEOTIDE SEQUENCE</scope>
    <source>
        <strain evidence="21">NBRC 6742</strain>
    </source>
</reference>
<evidence type="ECO:0000256" key="15">
    <source>
        <dbReference type="ARBA" id="ARBA00023326"/>
    </source>
</evidence>
<dbReference type="InterPro" id="IPR050732">
    <property type="entry name" value="Beta-glucan_modifiers"/>
</dbReference>
<dbReference type="STRING" id="91626.A0A0C9MGT3"/>
<keyword evidence="7" id="KW-0134">Cell wall</keyword>
<accession>A0A0C9MGT3</accession>
<dbReference type="InterPro" id="IPR017853">
    <property type="entry name" value="GH"/>
</dbReference>
<keyword evidence="11" id="KW-0472">Membrane</keyword>
<evidence type="ECO:0000256" key="4">
    <source>
        <dbReference type="ARBA" id="ARBA00008773"/>
    </source>
</evidence>
<evidence type="ECO:0000256" key="6">
    <source>
        <dbReference type="ARBA" id="ARBA00022475"/>
    </source>
</evidence>
<dbReference type="GO" id="GO:0042973">
    <property type="term" value="F:glucan endo-1,3-beta-D-glucosidase activity"/>
    <property type="evidence" value="ECO:0007669"/>
    <property type="project" value="UniProtKB-EC"/>
</dbReference>
<dbReference type="EC" id="3.2.1.39" evidence="5"/>
<evidence type="ECO:0000256" key="7">
    <source>
        <dbReference type="ARBA" id="ARBA00022512"/>
    </source>
</evidence>
<keyword evidence="10" id="KW-0378">Hydrolase</keyword>
<name>A0A0C9MGT3_9FUNG</name>
<evidence type="ECO:0000256" key="20">
    <source>
        <dbReference type="SAM" id="SignalP"/>
    </source>
</evidence>
<comment type="similarity">
    <text evidence="4 19">Belongs to the glycosyl hydrolase 17 family.</text>
</comment>
<evidence type="ECO:0000256" key="1">
    <source>
        <dbReference type="ARBA" id="ARBA00000382"/>
    </source>
</evidence>
<evidence type="ECO:0000256" key="11">
    <source>
        <dbReference type="ARBA" id="ARBA00023136"/>
    </source>
</evidence>
<keyword evidence="22" id="KW-1185">Reference proteome</keyword>
<organism evidence="21">
    <name type="scientific">Mucor ambiguus</name>
    <dbReference type="NCBI Taxonomy" id="91626"/>
    <lineage>
        <taxon>Eukaryota</taxon>
        <taxon>Fungi</taxon>
        <taxon>Fungi incertae sedis</taxon>
        <taxon>Mucoromycota</taxon>
        <taxon>Mucoromycotina</taxon>
        <taxon>Mucoromycetes</taxon>
        <taxon>Mucorales</taxon>
        <taxon>Mucorineae</taxon>
        <taxon>Mucoraceae</taxon>
        <taxon>Mucor</taxon>
    </lineage>
</organism>
<evidence type="ECO:0000256" key="13">
    <source>
        <dbReference type="ARBA" id="ARBA00023277"/>
    </source>
</evidence>
<dbReference type="GO" id="GO:0005576">
    <property type="term" value="C:extracellular region"/>
    <property type="evidence" value="ECO:0007669"/>
    <property type="project" value="TreeGrafter"/>
</dbReference>
<dbReference type="InterPro" id="IPR000490">
    <property type="entry name" value="Glyco_hydro_17"/>
</dbReference>
<dbReference type="PANTHER" id="PTHR16631">
    <property type="entry name" value="GLUCAN 1,3-BETA-GLUCOSIDASE"/>
    <property type="match status" value="1"/>
</dbReference>
<dbReference type="OrthoDB" id="77201at2759"/>
<evidence type="ECO:0000256" key="14">
    <source>
        <dbReference type="ARBA" id="ARBA00023316"/>
    </source>
</evidence>
<keyword evidence="14" id="KW-0961">Cell wall biogenesis/degradation</keyword>
<dbReference type="PANTHER" id="PTHR16631:SF17">
    <property type="entry name" value="GLUCAN ENDO-1,3-BETA-GLUCOSIDASE BTGC"/>
    <property type="match status" value="1"/>
</dbReference>
<dbReference type="AlphaFoldDB" id="A0A0C9MGT3"/>
<keyword evidence="8" id="KW-0964">Secreted</keyword>
<sequence>MMLLKLAFITCCFIYNVIAGSSAFYGLNYGVSKDACPSFDTVKRDFRILSQYTNTVRVYSLKDCGIGQLALKASQEAKMKIYLGIWIDKTDSFEQEYEALKRLAVSNSFYNVEAIIVGSEVMYREDMTADELAQRINKVKDLVGPKGVKVTTSEVYYKFYPEVVDSVDFLMMNAFIYWEGEHIDSAVDKLKEHFLSVKSISNGKVVRISETGWPDQGDQFEDSIPLPENQKNFMMKTLCMTRTLGIDMIWFSAIDELYKPGVEGHFGLLDSNRKLKSFYQFDNLINPCMA</sequence>
<evidence type="ECO:0000256" key="5">
    <source>
        <dbReference type="ARBA" id="ARBA00012780"/>
    </source>
</evidence>
<evidence type="ECO:0000256" key="3">
    <source>
        <dbReference type="ARBA" id="ARBA00004401"/>
    </source>
</evidence>
<dbReference type="GO" id="GO:0000272">
    <property type="term" value="P:polysaccharide catabolic process"/>
    <property type="evidence" value="ECO:0007669"/>
    <property type="project" value="UniProtKB-KW"/>
</dbReference>
<comment type="catalytic activity">
    <reaction evidence="1">
        <text>Hydrolysis of (1-&gt;3)-beta-D-glucosidic linkages in (1-&gt;3)-beta-D-glucans.</text>
        <dbReference type="EC" id="3.2.1.39"/>
    </reaction>
</comment>
<dbReference type="GO" id="GO:0071555">
    <property type="term" value="P:cell wall organization"/>
    <property type="evidence" value="ECO:0007669"/>
    <property type="project" value="UniProtKB-KW"/>
</dbReference>
<feature type="signal peptide" evidence="20">
    <location>
        <begin position="1"/>
        <end position="19"/>
    </location>
</feature>
<evidence type="ECO:0000256" key="19">
    <source>
        <dbReference type="RuleBase" id="RU004335"/>
    </source>
</evidence>
<keyword evidence="15" id="KW-0624">Polysaccharide degradation</keyword>
<evidence type="ECO:0000256" key="17">
    <source>
        <dbReference type="ARBA" id="ARBA00042373"/>
    </source>
</evidence>
<dbReference type="SUPFAM" id="SSF51445">
    <property type="entry name" value="(Trans)glycosidases"/>
    <property type="match status" value="1"/>
</dbReference>
<keyword evidence="9 20" id="KW-0732">Signal</keyword>